<keyword evidence="2" id="KW-1185">Reference proteome</keyword>
<reference evidence="1 2" key="1">
    <citation type="submission" date="2019-05" db="EMBL/GenBank/DDBJ databases">
        <authorList>
            <consortium name="Science for Life Laboratories"/>
        </authorList>
    </citation>
    <scope>NUCLEOTIDE SEQUENCE [LARGE SCALE GENOMIC DNA]</scope>
    <source>
        <strain evidence="1">Soil9</strain>
    </source>
</reference>
<sequence>MRRILTLVVLAALVTTTGCITPDDKRQWQEALKDLRGENTEMKTIAPISRKTD</sequence>
<evidence type="ECO:0000313" key="2">
    <source>
        <dbReference type="Proteomes" id="UP000464178"/>
    </source>
</evidence>
<dbReference type="AlphaFoldDB" id="A0A6P2DPV6"/>
<evidence type="ECO:0000313" key="1">
    <source>
        <dbReference type="EMBL" id="VTS03322.1"/>
    </source>
</evidence>
<dbReference type="KEGG" id="gms:SOIL9_72220"/>
<accession>A0A6P2DPV6</accession>
<dbReference type="PROSITE" id="PS51257">
    <property type="entry name" value="PROKAR_LIPOPROTEIN"/>
    <property type="match status" value="1"/>
</dbReference>
<gene>
    <name evidence="1" type="ORF">SOIL9_72220</name>
</gene>
<protein>
    <submittedName>
        <fullName evidence="1">Uncharacterized protein</fullName>
    </submittedName>
</protein>
<dbReference type="Proteomes" id="UP000464178">
    <property type="component" value="Chromosome"/>
</dbReference>
<organism evidence="1 2">
    <name type="scientific">Gemmata massiliana</name>
    <dbReference type="NCBI Taxonomy" id="1210884"/>
    <lineage>
        <taxon>Bacteria</taxon>
        <taxon>Pseudomonadati</taxon>
        <taxon>Planctomycetota</taxon>
        <taxon>Planctomycetia</taxon>
        <taxon>Gemmatales</taxon>
        <taxon>Gemmataceae</taxon>
        <taxon>Gemmata</taxon>
    </lineage>
</organism>
<dbReference type="RefSeq" id="WP_162672994.1">
    <property type="nucleotide sequence ID" value="NZ_LR593886.1"/>
</dbReference>
<name>A0A6P2DPV6_9BACT</name>
<dbReference type="EMBL" id="LR593886">
    <property type="protein sequence ID" value="VTS03322.1"/>
    <property type="molecule type" value="Genomic_DNA"/>
</dbReference>
<proteinExistence type="predicted"/>